<evidence type="ECO:0000313" key="1">
    <source>
        <dbReference type="EMBL" id="SHN87945.1"/>
    </source>
</evidence>
<sequence length="266" mass="31654">MNIVTRLIRAYQAHRDYERYEQMMWRDAIEQKRLPDTDLLSRGKRSSFLRGILSPQEYKAYSIGRLIQGTLWGTNEHYEDNILLDCIKSLKTLAASEDLILHMDTFIEEMYRLQSQIEIILSYTKDYDDRKQCMKLVYQCREIYSSVEKKASNIRWSIFDRTNTLLENKCPYDDVLTAVQDFEELLQLKDLNLGTHKGKLRDYLSPSQEIYIIRDFCFQVTSFQEAVKLLNDFILPLRTDEVQLFSRVELIFLQRILTSIRELQCL</sequence>
<reference evidence="2" key="1">
    <citation type="submission" date="2016-12" db="EMBL/GenBank/DDBJ databases">
        <authorList>
            <person name="Varghese N."/>
            <person name="Submissions S."/>
        </authorList>
    </citation>
    <scope>NUCLEOTIDE SEQUENCE [LARGE SCALE GENOMIC DNA]</scope>
    <source>
        <strain evidence="2">DSM 11544</strain>
    </source>
</reference>
<protein>
    <submittedName>
        <fullName evidence="1">Uncharacterized protein</fullName>
    </submittedName>
</protein>
<dbReference type="STRING" id="1121395.SAMN02745215_05044"/>
<dbReference type="Proteomes" id="UP000184010">
    <property type="component" value="Unassembled WGS sequence"/>
</dbReference>
<name>A0A1M7UYC1_9FIRM</name>
<dbReference type="EMBL" id="FRDN01000021">
    <property type="protein sequence ID" value="SHN87945.1"/>
    <property type="molecule type" value="Genomic_DNA"/>
</dbReference>
<keyword evidence="2" id="KW-1185">Reference proteome</keyword>
<accession>A0A1M7UYC1</accession>
<gene>
    <name evidence="1" type="ORF">SAMN02745215_05044</name>
</gene>
<dbReference type="RefSeq" id="WP_072775114.1">
    <property type="nucleotide sequence ID" value="NZ_FRDN01000021.1"/>
</dbReference>
<proteinExistence type="predicted"/>
<organism evidence="1 2">
    <name type="scientific">Desulfitobacterium chlororespirans DSM 11544</name>
    <dbReference type="NCBI Taxonomy" id="1121395"/>
    <lineage>
        <taxon>Bacteria</taxon>
        <taxon>Bacillati</taxon>
        <taxon>Bacillota</taxon>
        <taxon>Clostridia</taxon>
        <taxon>Eubacteriales</taxon>
        <taxon>Desulfitobacteriaceae</taxon>
        <taxon>Desulfitobacterium</taxon>
    </lineage>
</organism>
<evidence type="ECO:0000313" key="2">
    <source>
        <dbReference type="Proteomes" id="UP000184010"/>
    </source>
</evidence>
<dbReference type="AlphaFoldDB" id="A0A1M7UYC1"/>